<evidence type="ECO:0000313" key="6">
    <source>
        <dbReference type="EMBL" id="MFD1813815.1"/>
    </source>
</evidence>
<reference evidence="7" key="1">
    <citation type="journal article" date="2019" name="Int. J. Syst. Evol. Microbiol.">
        <title>The Global Catalogue of Microorganisms (GCM) 10K type strain sequencing project: providing services to taxonomists for standard genome sequencing and annotation.</title>
        <authorList>
            <consortium name="The Broad Institute Genomics Platform"/>
            <consortium name="The Broad Institute Genome Sequencing Center for Infectious Disease"/>
            <person name="Wu L."/>
            <person name="Ma J."/>
        </authorList>
    </citation>
    <scope>NUCLEOTIDE SEQUENCE [LARGE SCALE GENOMIC DNA]</scope>
    <source>
        <strain evidence="7">DT72</strain>
    </source>
</reference>
<keyword evidence="2" id="KW-0436">Ligase</keyword>
<sequence length="441" mass="45976">MTASTPIGPRLVVGSFVDMAGVARAKAMPADRLDVFVAAGAGVSPSWLVFCVDDHLAFTPSLSVVGDLRLRIAAETVRDLGDGTLWAPADLTDQDGTPSAGCPRHALRTAASRLRADGVTARIGHELEFTLFPSPGAAGNLDDGNWAAYGLESILRQGKFVGNLLTAAKRAELPVDQVHAEYGPNQFELSIGPADPVAAADRAVLARTLVCAAARTNGMLASFSPQPTADGAGNGAHLHISLRRGGSPLFSGGLGPHGLTDAGAGAIAGLVTALPDLPLILTGSAVSHLRMRPDNWAGVHCCWGLENREAAVRLCTDTAGNPAGANIEVKPVDPAANPYLASAAVLGAAHAGIARGLPPPPEVTVNPADLSPQDRAAAAVRLLPTDPSVMLERFACSPLARELFPPLLREAVHRVRSHELERYRDLPADESTSRLRFAWTN</sequence>
<evidence type="ECO:0000256" key="1">
    <source>
        <dbReference type="ARBA" id="ARBA00009897"/>
    </source>
</evidence>
<evidence type="ECO:0000256" key="3">
    <source>
        <dbReference type="PROSITE-ProRule" id="PRU01331"/>
    </source>
</evidence>
<comment type="caution">
    <text evidence="6">The sequence shown here is derived from an EMBL/GenBank/DDBJ whole genome shotgun (WGS) entry which is preliminary data.</text>
</comment>
<dbReference type="PANTHER" id="PTHR43785">
    <property type="entry name" value="GAMMA-GLUTAMYLPUTRESCINE SYNTHETASE"/>
    <property type="match status" value="1"/>
</dbReference>
<dbReference type="SMART" id="SM01230">
    <property type="entry name" value="Gln-synt_C"/>
    <property type="match status" value="1"/>
</dbReference>
<dbReference type="Gene3D" id="3.10.20.70">
    <property type="entry name" value="Glutamine synthetase, N-terminal domain"/>
    <property type="match status" value="1"/>
</dbReference>
<dbReference type="InterPro" id="IPR014746">
    <property type="entry name" value="Gln_synth/guanido_kin_cat_dom"/>
</dbReference>
<protein>
    <submittedName>
        <fullName evidence="6">Glutamine synthetase</fullName>
    </submittedName>
</protein>
<feature type="domain" description="GS catalytic" evidence="5">
    <location>
        <begin position="103"/>
        <end position="441"/>
    </location>
</feature>
<dbReference type="PANTHER" id="PTHR43785:SF12">
    <property type="entry name" value="TYPE-1 GLUTAMINE SYNTHETASE 2"/>
    <property type="match status" value="1"/>
</dbReference>
<dbReference type="InterPro" id="IPR036651">
    <property type="entry name" value="Gln_synt_N_sf"/>
</dbReference>
<evidence type="ECO:0000256" key="2">
    <source>
        <dbReference type="ARBA" id="ARBA00022598"/>
    </source>
</evidence>
<dbReference type="Proteomes" id="UP001597286">
    <property type="component" value="Unassembled WGS sequence"/>
</dbReference>
<evidence type="ECO:0000259" key="5">
    <source>
        <dbReference type="PROSITE" id="PS51987"/>
    </source>
</evidence>
<proteinExistence type="inferred from homology"/>
<evidence type="ECO:0000313" key="7">
    <source>
        <dbReference type="Proteomes" id="UP001597286"/>
    </source>
</evidence>
<accession>A0ABW4P5V5</accession>
<gene>
    <name evidence="6" type="ORF">ACFSJG_16470</name>
</gene>
<comment type="similarity">
    <text evidence="1 3 4">Belongs to the glutamine synthetase family.</text>
</comment>
<name>A0ABW4P5V5_9NOCA</name>
<keyword evidence="7" id="KW-1185">Reference proteome</keyword>
<dbReference type="EMBL" id="JBHUFB010000012">
    <property type="protein sequence ID" value="MFD1813815.1"/>
    <property type="molecule type" value="Genomic_DNA"/>
</dbReference>
<dbReference type="Gene3D" id="3.30.590.10">
    <property type="entry name" value="Glutamine synthetase/guanido kinase, catalytic domain"/>
    <property type="match status" value="1"/>
</dbReference>
<dbReference type="RefSeq" id="WP_378486301.1">
    <property type="nucleotide sequence ID" value="NZ_JBHUFB010000012.1"/>
</dbReference>
<dbReference type="SUPFAM" id="SSF55931">
    <property type="entry name" value="Glutamine synthetase/guanido kinase"/>
    <property type="match status" value="1"/>
</dbReference>
<dbReference type="Pfam" id="PF00120">
    <property type="entry name" value="Gln-synt_C"/>
    <property type="match status" value="1"/>
</dbReference>
<dbReference type="InterPro" id="IPR008146">
    <property type="entry name" value="Gln_synth_cat_dom"/>
</dbReference>
<organism evidence="6 7">
    <name type="scientific">Rhodococcus gannanensis</name>
    <dbReference type="NCBI Taxonomy" id="1960308"/>
    <lineage>
        <taxon>Bacteria</taxon>
        <taxon>Bacillati</taxon>
        <taxon>Actinomycetota</taxon>
        <taxon>Actinomycetes</taxon>
        <taxon>Mycobacteriales</taxon>
        <taxon>Nocardiaceae</taxon>
        <taxon>Rhodococcus</taxon>
    </lineage>
</organism>
<dbReference type="PROSITE" id="PS51987">
    <property type="entry name" value="GS_CATALYTIC"/>
    <property type="match status" value="1"/>
</dbReference>
<evidence type="ECO:0000256" key="4">
    <source>
        <dbReference type="RuleBase" id="RU000384"/>
    </source>
</evidence>